<proteinExistence type="predicted"/>
<sequence>MSEITRHDTDVEEAKARDAQDGIVREVLAWVPAVVAMTVGIFGLLYGMWWLETSY</sequence>
<evidence type="ECO:0000313" key="2">
    <source>
        <dbReference type="EMBL" id="NME89793.1"/>
    </source>
</evidence>
<keyword evidence="1" id="KW-0472">Membrane</keyword>
<dbReference type="GeneID" id="78286993"/>
<dbReference type="Proteomes" id="UP000544551">
    <property type="component" value="Unassembled WGS sequence"/>
</dbReference>
<dbReference type="EMBL" id="JABAFZ010000007">
    <property type="protein sequence ID" value="NME89793.1"/>
    <property type="molecule type" value="Genomic_DNA"/>
</dbReference>
<dbReference type="RefSeq" id="WP_168970021.1">
    <property type="nucleotide sequence ID" value="NZ_CAJFGC010000019.1"/>
</dbReference>
<protein>
    <submittedName>
        <fullName evidence="2">Uncharacterized protein</fullName>
    </submittedName>
</protein>
<evidence type="ECO:0000256" key="1">
    <source>
        <dbReference type="SAM" id="Phobius"/>
    </source>
</evidence>
<keyword evidence="1" id="KW-0812">Transmembrane</keyword>
<reference evidence="2 3" key="1">
    <citation type="submission" date="2020-04" db="EMBL/GenBank/DDBJ databases">
        <authorList>
            <person name="Hitch T.C.A."/>
            <person name="Wylensek D."/>
            <person name="Clavel T."/>
        </authorList>
    </citation>
    <scope>NUCLEOTIDE SEQUENCE [LARGE SCALE GENOMIC DNA]</scope>
    <source>
        <strain evidence="2 3">BL-383-APC-3D</strain>
    </source>
</reference>
<organism evidence="2 3">
    <name type="scientific">Corynebacterium stationis</name>
    <dbReference type="NCBI Taxonomy" id="1705"/>
    <lineage>
        <taxon>Bacteria</taxon>
        <taxon>Bacillati</taxon>
        <taxon>Actinomycetota</taxon>
        <taxon>Actinomycetes</taxon>
        <taxon>Mycobacteriales</taxon>
        <taxon>Corynebacteriaceae</taxon>
        <taxon>Corynebacterium</taxon>
    </lineage>
</organism>
<keyword evidence="1" id="KW-1133">Transmembrane helix</keyword>
<dbReference type="AlphaFoldDB" id="A0AB36CLY2"/>
<evidence type="ECO:0000313" key="3">
    <source>
        <dbReference type="Proteomes" id="UP000544551"/>
    </source>
</evidence>
<feature type="transmembrane region" description="Helical" evidence="1">
    <location>
        <begin position="27"/>
        <end position="51"/>
    </location>
</feature>
<gene>
    <name evidence="2" type="ORF">HF853_08970</name>
</gene>
<accession>A0AB36CLY2</accession>
<name>A0AB36CLY2_9CORY</name>
<comment type="caution">
    <text evidence="2">The sequence shown here is derived from an EMBL/GenBank/DDBJ whole genome shotgun (WGS) entry which is preliminary data.</text>
</comment>